<dbReference type="Pfam" id="PF02002">
    <property type="entry name" value="TFIIE_alpha"/>
    <property type="match status" value="1"/>
</dbReference>
<dbReference type="RefSeq" id="WP_013562772.1">
    <property type="nucleotide sequence ID" value="NC_014961.1"/>
</dbReference>
<dbReference type="SUPFAM" id="SSF46785">
    <property type="entry name" value="Winged helix' DNA-binding domain"/>
    <property type="match status" value="1"/>
</dbReference>
<dbReference type="PANTHER" id="PTHR13097:SF7">
    <property type="entry name" value="GENERAL TRANSCRIPTION FACTOR IIE SUBUNIT 1"/>
    <property type="match status" value="1"/>
</dbReference>
<dbReference type="Gene3D" id="1.10.10.10">
    <property type="entry name" value="Winged helix-like DNA-binding domain superfamily/Winged helix DNA-binding domain"/>
    <property type="match status" value="1"/>
</dbReference>
<dbReference type="AlphaFoldDB" id="E8R785"/>
<dbReference type="PIRSF" id="PIRSF006373">
    <property type="entry name" value="TF_E_archaea"/>
    <property type="match status" value="1"/>
</dbReference>
<dbReference type="SMART" id="SM00531">
    <property type="entry name" value="TFIIE"/>
    <property type="match status" value="1"/>
</dbReference>
<feature type="domain" description="Transcription initiation factor IIE subunit alpha N-terminal" evidence="2">
    <location>
        <begin position="34"/>
        <end position="170"/>
    </location>
</feature>
<comment type="function">
    <text evidence="1">Transcription factor that plays a role in the activation of archaeal genes transcribed by RNA polymerase. Facilitates transcription initiation by enhancing TATA-box recognition by TATA-box-binding protein (Tbp), and transcription factor B (Tfb) and RNA polymerase recruitment. Not absolutely required for transcription in vitro, but particularly important in cases where Tbp or Tfb function is not optimal. It dynamically alters the nucleic acid-binding properties of RNA polymerases by stabilizing the initiation complex and destabilizing elongation complexes. Seems to translocate with the RNA polymerase following initiation and acts by binding to the non template strand of the transcription bubble in elongation complexes.</text>
</comment>
<dbReference type="EMBL" id="CP002363">
    <property type="protein sequence ID" value="ADV65550.1"/>
    <property type="molecule type" value="Genomic_DNA"/>
</dbReference>
<dbReference type="InterPro" id="IPR036390">
    <property type="entry name" value="WH_DNA-bd_sf"/>
</dbReference>
<protein>
    <recommendedName>
        <fullName evidence="1">Transcription factor E</fullName>
        <shortName evidence="1">TFE</shortName>
    </recommendedName>
    <alternativeName>
        <fullName evidence="1">TFIIE subunit alpha homolog</fullName>
    </alternativeName>
    <alternativeName>
        <fullName evidence="1">Transcription initiation factor TFIIE</fullName>
    </alternativeName>
</protein>
<dbReference type="HAMAP" id="MF_01909">
    <property type="entry name" value="TFE_arch"/>
    <property type="match status" value="1"/>
</dbReference>
<comment type="similarity">
    <text evidence="1">Belongs to the TFE family.</text>
</comment>
<dbReference type="InterPro" id="IPR024550">
    <property type="entry name" value="TFIIEa/SarR/Rpc3_HTH_dom"/>
</dbReference>
<name>E8R785_DESM0</name>
<dbReference type="GO" id="GO:0006367">
    <property type="term" value="P:transcription initiation at RNA polymerase II promoter"/>
    <property type="evidence" value="ECO:0007669"/>
    <property type="project" value="InterPro"/>
</dbReference>
<dbReference type="InterPro" id="IPR039997">
    <property type="entry name" value="TFE"/>
</dbReference>
<evidence type="ECO:0000313" key="3">
    <source>
        <dbReference type="EMBL" id="ADV65550.1"/>
    </source>
</evidence>
<dbReference type="eggNOG" id="arCOG04270">
    <property type="taxonomic scope" value="Archaea"/>
</dbReference>
<dbReference type="InterPro" id="IPR002853">
    <property type="entry name" value="TFIIE_asu"/>
</dbReference>
<reference evidence="4" key="1">
    <citation type="submission" date="2010-11" db="EMBL/GenBank/DDBJ databases">
        <title>The complete genome of Desulfurococcus mucosus DSM 2162.</title>
        <authorList>
            <consortium name="US DOE Joint Genome Institute (JGI-PGF)"/>
            <person name="Lucas S."/>
            <person name="Copeland A."/>
            <person name="Lapidus A."/>
            <person name="Bruce D."/>
            <person name="Goodwin L."/>
            <person name="Pitluck S."/>
            <person name="Kyrpides N."/>
            <person name="Mavromatis K."/>
            <person name="Pagani I."/>
            <person name="Ivanova N."/>
            <person name="Ovchinnikova G."/>
            <person name="Chertkov O."/>
            <person name="Held B."/>
            <person name="Brettin T."/>
            <person name="Detter J.C."/>
            <person name="Tapia R."/>
            <person name="Han C."/>
            <person name="Land M."/>
            <person name="Hauser L."/>
            <person name="Markowitz V."/>
            <person name="Cheng J.-F."/>
            <person name="Hugenholtz P."/>
            <person name="Woyke T."/>
            <person name="Wu D."/>
            <person name="Wirth R."/>
            <person name="Bilek Y."/>
            <person name="Hader T."/>
            <person name="Klenk H.-P."/>
            <person name="Eisen J.A."/>
        </authorList>
    </citation>
    <scope>NUCLEOTIDE SEQUENCE [LARGE SCALE GENOMIC DNA]</scope>
    <source>
        <strain evidence="4">ATCC 35584 / DSM 2162 / JCM 9187 / O7/1</strain>
    </source>
</reference>
<dbReference type="Proteomes" id="UP000001068">
    <property type="component" value="Chromosome"/>
</dbReference>
<keyword evidence="4" id="KW-1185">Reference proteome</keyword>
<keyword evidence="1" id="KW-0804">Transcription</keyword>
<dbReference type="STRING" id="765177.Desmu_1254"/>
<gene>
    <name evidence="1" type="primary">tfe</name>
    <name evidence="3" type="ordered locus">Desmu_1254</name>
</gene>
<comment type="subunit">
    <text evidence="1">Monomer. Interaction with RNA polymerase subunits RpoF and RpoE is necessary for Tfe stimulatory transcription activity. Able to interact with Tbp and RNA polymerase in the absence of DNA promoter. Interacts both with the preinitiation and elongation complexes.</text>
</comment>
<sequence>MKLSKTARAEDTLVEEDGEVLEVLEDLVRGVYGEPGLKLLRFMLEHGYVAEELLTRDTGIKSNEGRRILQKMSEENIVVPGKLRTGDGVLHIWRLNKPGLRSAVLMRLRKAREKLAARLSFEAGNIVYECPRCGKRYTLDEAYVNDFICPSDGEVLVESNKGEAVRVLQESISRIDALIRRLERVRE</sequence>
<organism evidence="3 4">
    <name type="scientific">Desulfurococcus mucosus (strain ATCC 35584 / DSM 2162 / JCM 9187 / O7/1)</name>
    <dbReference type="NCBI Taxonomy" id="765177"/>
    <lineage>
        <taxon>Archaea</taxon>
        <taxon>Thermoproteota</taxon>
        <taxon>Thermoprotei</taxon>
        <taxon>Desulfurococcales</taxon>
        <taxon>Desulfurococcaceae</taxon>
        <taxon>Desulfurococcus</taxon>
    </lineage>
</organism>
<dbReference type="PANTHER" id="PTHR13097">
    <property type="entry name" value="TRANSCRIPTION INITIATION FACTOR IIE, ALPHA SUBUNIT"/>
    <property type="match status" value="1"/>
</dbReference>
<accession>E8R785</accession>
<dbReference type="HOGENOM" id="CLU_100097_1_0_2"/>
<evidence type="ECO:0000256" key="1">
    <source>
        <dbReference type="HAMAP-Rule" id="MF_01909"/>
    </source>
</evidence>
<dbReference type="GeneID" id="10153973"/>
<keyword evidence="1" id="KW-0805">Transcription regulation</keyword>
<reference evidence="3 4" key="2">
    <citation type="journal article" date="2011" name="Stand. Genomic Sci.">
        <title>Complete genome sequence of Desulfurococcus mucosus type strain (O7/1).</title>
        <authorList>
            <person name="Wirth R."/>
            <person name="Chertkov O."/>
            <person name="Held B."/>
            <person name="Lapidus A."/>
            <person name="Nolan M."/>
            <person name="Lucas S."/>
            <person name="Hammon N."/>
            <person name="Deshpande S."/>
            <person name="Cheng J.F."/>
            <person name="Tapia R."/>
            <person name="Han C."/>
            <person name="Goodwin L."/>
            <person name="Pitluck S."/>
            <person name="Liolios K."/>
            <person name="Ioanna P."/>
            <person name="Ivanova N."/>
            <person name="Mavromatis K."/>
            <person name="Mikhailova N."/>
            <person name="Pati A."/>
            <person name="Chen A."/>
            <person name="Palaniappan K."/>
            <person name="Land M."/>
            <person name="Hauser L."/>
            <person name="Chang Y.J."/>
            <person name="Jeffries C.D."/>
            <person name="Bilek Y."/>
            <person name="Hader T."/>
            <person name="Rohde M."/>
            <person name="Spring S."/>
            <person name="Sikorski J."/>
            <person name="Goker M."/>
            <person name="Woyke T."/>
            <person name="Bristow J."/>
            <person name="Eisen J.A."/>
            <person name="Markowitz V."/>
            <person name="Hugenholtz P."/>
            <person name="Kyrpides N.C."/>
            <person name="Klenk H.P."/>
        </authorList>
    </citation>
    <scope>NUCLEOTIDE SEQUENCE [LARGE SCALE GENOMIC DNA]</scope>
    <source>
        <strain evidence="4">ATCC 35584 / DSM 2162 / JCM 9187 / O7/1</strain>
    </source>
</reference>
<dbReference type="GO" id="GO:0003677">
    <property type="term" value="F:DNA binding"/>
    <property type="evidence" value="ECO:0007669"/>
    <property type="project" value="UniProtKB-KW"/>
</dbReference>
<evidence type="ECO:0000313" key="4">
    <source>
        <dbReference type="Proteomes" id="UP000001068"/>
    </source>
</evidence>
<comment type="domain">
    <text evidence="1">The winged helix domain is involved in binding to DNA in the preinitiation complex.</text>
</comment>
<keyword evidence="1" id="KW-0238">DNA-binding</keyword>
<proteinExistence type="inferred from homology"/>
<dbReference type="KEGG" id="dmu:Desmu_1254"/>
<dbReference type="InterPro" id="IPR016481">
    <property type="entry name" value="TF_E_archaea"/>
</dbReference>
<dbReference type="InterPro" id="IPR036388">
    <property type="entry name" value="WH-like_DNA-bd_sf"/>
</dbReference>
<dbReference type="GO" id="GO:0006355">
    <property type="term" value="P:regulation of DNA-templated transcription"/>
    <property type="evidence" value="ECO:0007669"/>
    <property type="project" value="InterPro"/>
</dbReference>
<evidence type="ECO:0000259" key="2">
    <source>
        <dbReference type="SMART" id="SM00531"/>
    </source>
</evidence>